<dbReference type="RefSeq" id="WP_012952860.1">
    <property type="nucleotide sequence ID" value="NC_013769.1"/>
</dbReference>
<dbReference type="HOGENOM" id="CLU_2366346_0_0_2"/>
<dbReference type="Proteomes" id="UP000001404">
    <property type="component" value="Chromosome"/>
</dbReference>
<evidence type="ECO:0000313" key="2">
    <source>
        <dbReference type="Proteomes" id="UP000001404"/>
    </source>
</evidence>
<dbReference type="AlphaFoldDB" id="D2PK84"/>
<protein>
    <submittedName>
        <fullName evidence="1">Uncharacterized protein</fullName>
    </submittedName>
</protein>
<evidence type="ECO:0000313" key="1">
    <source>
        <dbReference type="EMBL" id="ADB87187.1"/>
    </source>
</evidence>
<accession>D2PK84</accession>
<name>D2PK84_SACI9</name>
<dbReference type="EMBL" id="CP001731">
    <property type="protein sequence ID" value="ADB87187.1"/>
    <property type="molecule type" value="Genomic_DNA"/>
</dbReference>
<organism evidence="1 2">
    <name type="scientific">Saccharolobus islandicus (strain L.D.8.5 / Lassen #2)</name>
    <name type="common">Sulfolobus islandicus</name>
    <dbReference type="NCBI Taxonomy" id="425944"/>
    <lineage>
        <taxon>Archaea</taxon>
        <taxon>Thermoproteota</taxon>
        <taxon>Thermoprotei</taxon>
        <taxon>Sulfolobales</taxon>
        <taxon>Sulfolobaceae</taxon>
        <taxon>Saccharolobus</taxon>
    </lineage>
</organism>
<dbReference type="KEGG" id="sii:LD85_1520"/>
<proteinExistence type="predicted"/>
<sequence>MEVLPRKGYTIDELANSMTEEEYKKALEFHKFLINITKCNNGVLTIERNKLIDIAAAYMGCSALEAHNILMKMRAYGWIKTVNKDYIIVNLEKKI</sequence>
<reference evidence="2" key="1">
    <citation type="journal article" date="2009" name="Proc. Natl. Acad. Sci. U.S.A.">
        <title>Biogeography of the Sulfolobus islandicus pan-genome.</title>
        <authorList>
            <person name="Reno M.L."/>
            <person name="Held N.L."/>
            <person name="Fields C.J."/>
            <person name="Burke P.V."/>
            <person name="Whitaker R.J."/>
        </authorList>
    </citation>
    <scope>NUCLEOTIDE SEQUENCE [LARGE SCALE GENOMIC DNA]</scope>
    <source>
        <strain evidence="2">L.D.8.5 / Lassen #2</strain>
    </source>
</reference>
<gene>
    <name evidence="1" type="ordered locus">LD85_1520</name>
</gene>